<reference evidence="2" key="1">
    <citation type="journal article" date="2019" name="Database">
        <title>The radish genome database (RadishGD): an integrated information resource for radish genomics.</title>
        <authorList>
            <person name="Yu H.J."/>
            <person name="Baek S."/>
            <person name="Lee Y.J."/>
            <person name="Cho A."/>
            <person name="Mun J.H."/>
        </authorList>
    </citation>
    <scope>NUCLEOTIDE SEQUENCE [LARGE SCALE GENOMIC DNA]</scope>
    <source>
        <strain evidence="2">cv. WK10039</strain>
    </source>
</reference>
<gene>
    <name evidence="3" type="primary">LOC108853310</name>
</gene>
<protein>
    <submittedName>
        <fullName evidence="3">Uncharacterized protein LOC108853310</fullName>
    </submittedName>
</protein>
<dbReference type="PANTHER" id="PTHR33270:SF5">
    <property type="entry name" value="GB|AAC00605.1"/>
    <property type="match status" value="1"/>
</dbReference>
<dbReference type="Pfam" id="PF23156">
    <property type="entry name" value="DUF7054"/>
    <property type="match status" value="1"/>
</dbReference>
<dbReference type="InterPro" id="IPR055482">
    <property type="entry name" value="DUF7054"/>
</dbReference>
<dbReference type="PANTHER" id="PTHR33270">
    <property type="entry name" value="BNAC05G50380D PROTEIN"/>
    <property type="match status" value="1"/>
</dbReference>
<name>A0A6J0NCI9_RAPSA</name>
<reference evidence="3" key="2">
    <citation type="submission" date="2025-08" db="UniProtKB">
        <authorList>
            <consortium name="RefSeq"/>
        </authorList>
    </citation>
    <scope>IDENTIFICATION</scope>
    <source>
        <tissue evidence="3">Leaf</tissue>
    </source>
</reference>
<dbReference type="InterPro" id="IPR040358">
    <property type="entry name" value="At4g22758-like"/>
</dbReference>
<dbReference type="Proteomes" id="UP000504610">
    <property type="component" value="Chromosome 4"/>
</dbReference>
<accession>A0A6J0NCI9</accession>
<evidence type="ECO:0000313" key="2">
    <source>
        <dbReference type="Proteomes" id="UP000504610"/>
    </source>
</evidence>
<evidence type="ECO:0000313" key="3">
    <source>
        <dbReference type="RefSeq" id="XP_018482235.2"/>
    </source>
</evidence>
<dbReference type="RefSeq" id="XP_018482235.2">
    <property type="nucleotide sequence ID" value="XM_018626733.2"/>
</dbReference>
<proteinExistence type="predicted"/>
<dbReference type="KEGG" id="rsz:108853310"/>
<dbReference type="OrthoDB" id="1919859at2759"/>
<feature type="domain" description="DUF7054" evidence="1">
    <location>
        <begin position="20"/>
        <end position="102"/>
    </location>
</feature>
<dbReference type="GeneID" id="108853310"/>
<keyword evidence="2" id="KW-1185">Reference proteome</keyword>
<sequence>MQRRRKKNIFQCKKMMKKPKKKFLVSVNVLGSVGPIRFLVNEDDKVSSVINTALKTYARQGRIPVLGFDVNNFIFYSNSAGFNILNPQEKIGSMDETNFLLCKLEREPLEKVEGREESKAREGQGWKNRLRRSLLGEFLYKNKSNSTKVARTRSLYQ</sequence>
<organism evidence="2 3">
    <name type="scientific">Raphanus sativus</name>
    <name type="common">Radish</name>
    <name type="synonym">Raphanus raphanistrum var. sativus</name>
    <dbReference type="NCBI Taxonomy" id="3726"/>
    <lineage>
        <taxon>Eukaryota</taxon>
        <taxon>Viridiplantae</taxon>
        <taxon>Streptophyta</taxon>
        <taxon>Embryophyta</taxon>
        <taxon>Tracheophyta</taxon>
        <taxon>Spermatophyta</taxon>
        <taxon>Magnoliopsida</taxon>
        <taxon>eudicotyledons</taxon>
        <taxon>Gunneridae</taxon>
        <taxon>Pentapetalae</taxon>
        <taxon>rosids</taxon>
        <taxon>malvids</taxon>
        <taxon>Brassicales</taxon>
        <taxon>Brassicaceae</taxon>
        <taxon>Brassiceae</taxon>
        <taxon>Raphanus</taxon>
    </lineage>
</organism>
<evidence type="ECO:0000259" key="1">
    <source>
        <dbReference type="Pfam" id="PF23156"/>
    </source>
</evidence>
<dbReference type="AlphaFoldDB" id="A0A6J0NCI9"/>